<evidence type="ECO:0000256" key="1">
    <source>
        <dbReference type="ARBA" id="ARBA00008791"/>
    </source>
</evidence>
<gene>
    <name evidence="3" type="ORF">HNR21_001654</name>
</gene>
<keyword evidence="4" id="KW-1185">Reference proteome</keyword>
<feature type="domain" description="UspA" evidence="2">
    <location>
        <begin position="144"/>
        <end position="280"/>
    </location>
</feature>
<dbReference type="RefSeq" id="WP_182704710.1">
    <property type="nucleotide sequence ID" value="NZ_JACJII010000001.1"/>
</dbReference>
<evidence type="ECO:0000313" key="4">
    <source>
        <dbReference type="Proteomes" id="UP000539313"/>
    </source>
</evidence>
<dbReference type="PANTHER" id="PTHR46268:SF6">
    <property type="entry name" value="UNIVERSAL STRESS PROTEIN UP12"/>
    <property type="match status" value="1"/>
</dbReference>
<comment type="similarity">
    <text evidence="1">Belongs to the universal stress protein A family.</text>
</comment>
<dbReference type="PANTHER" id="PTHR46268">
    <property type="entry name" value="STRESS RESPONSE PROTEIN NHAX"/>
    <property type="match status" value="1"/>
</dbReference>
<dbReference type="CDD" id="cd00293">
    <property type="entry name" value="USP-like"/>
    <property type="match status" value="1"/>
</dbReference>
<dbReference type="AlphaFoldDB" id="A0A7W3MVN9"/>
<dbReference type="Proteomes" id="UP000539313">
    <property type="component" value="Unassembled WGS sequence"/>
</dbReference>
<sequence length="285" mass="30584">MGRYSQVLVGYDGTGESELAVRWAAEEAERRRLPLTVCHAWRWPYPISHIDHQGAAIIKRMGEHILRHGSRIAESRVPGITVRRRLTDGPASSALLHEADDGLIVIGSHEQRRLPVGSSALQIPARAHTPVLVVRDGGSATDGRIVVGVDGSADADAALEFAFEEAALRGRRLDAVYGCWETASVADSDLALYADKAELERVCGARLERAVAPWLVKYPQVDARTRMIMDDPRKALLSAAEGAALIVVGARGTGGFRPLLLGATTVAMLQLAPCTMAVVHAPHGS</sequence>
<dbReference type="InterPro" id="IPR014729">
    <property type="entry name" value="Rossmann-like_a/b/a_fold"/>
</dbReference>
<dbReference type="SUPFAM" id="SSF52402">
    <property type="entry name" value="Adenine nucleotide alpha hydrolases-like"/>
    <property type="match status" value="2"/>
</dbReference>
<dbReference type="InterPro" id="IPR006016">
    <property type="entry name" value="UspA"/>
</dbReference>
<dbReference type="PRINTS" id="PR01438">
    <property type="entry name" value="UNVRSLSTRESS"/>
</dbReference>
<protein>
    <submittedName>
        <fullName evidence="3">Nucleotide-binding universal stress UspA family protein</fullName>
    </submittedName>
</protein>
<dbReference type="Pfam" id="PF00582">
    <property type="entry name" value="Usp"/>
    <property type="match status" value="2"/>
</dbReference>
<feature type="domain" description="UspA" evidence="2">
    <location>
        <begin position="4"/>
        <end position="135"/>
    </location>
</feature>
<dbReference type="EMBL" id="JACJII010000001">
    <property type="protein sequence ID" value="MBA9002772.1"/>
    <property type="molecule type" value="Genomic_DNA"/>
</dbReference>
<comment type="caution">
    <text evidence="3">The sequence shown here is derived from an EMBL/GenBank/DDBJ whole genome shotgun (WGS) entry which is preliminary data.</text>
</comment>
<organism evidence="3 4">
    <name type="scientific">Thermomonospora cellulosilytica</name>
    <dbReference type="NCBI Taxonomy" id="1411118"/>
    <lineage>
        <taxon>Bacteria</taxon>
        <taxon>Bacillati</taxon>
        <taxon>Actinomycetota</taxon>
        <taxon>Actinomycetes</taxon>
        <taxon>Streptosporangiales</taxon>
        <taxon>Thermomonosporaceae</taxon>
        <taxon>Thermomonospora</taxon>
    </lineage>
</organism>
<accession>A0A7W3MVN9</accession>
<dbReference type="Gene3D" id="3.40.50.620">
    <property type="entry name" value="HUPs"/>
    <property type="match status" value="2"/>
</dbReference>
<dbReference type="InterPro" id="IPR006015">
    <property type="entry name" value="Universal_stress_UspA"/>
</dbReference>
<evidence type="ECO:0000259" key="2">
    <source>
        <dbReference type="Pfam" id="PF00582"/>
    </source>
</evidence>
<reference evidence="3 4" key="1">
    <citation type="submission" date="2020-08" db="EMBL/GenBank/DDBJ databases">
        <title>Sequencing the genomes of 1000 actinobacteria strains.</title>
        <authorList>
            <person name="Klenk H.-P."/>
        </authorList>
    </citation>
    <scope>NUCLEOTIDE SEQUENCE [LARGE SCALE GENOMIC DNA]</scope>
    <source>
        <strain evidence="3 4">DSM 45823</strain>
    </source>
</reference>
<name>A0A7W3MVN9_9ACTN</name>
<evidence type="ECO:0000313" key="3">
    <source>
        <dbReference type="EMBL" id="MBA9002772.1"/>
    </source>
</evidence>
<proteinExistence type="inferred from homology"/>